<keyword evidence="3" id="KW-1185">Reference proteome</keyword>
<dbReference type="Gene3D" id="3.10.620.30">
    <property type="match status" value="1"/>
</dbReference>
<comment type="caution">
    <text evidence="2">The sequence shown here is derived from an EMBL/GenBank/DDBJ whole genome shotgun (WGS) entry which is preliminary data.</text>
</comment>
<dbReference type="InterPro" id="IPR038765">
    <property type="entry name" value="Papain-like_cys_pep_sf"/>
</dbReference>
<dbReference type="OrthoDB" id="5438043at2"/>
<proteinExistence type="predicted"/>
<dbReference type="EMBL" id="LBIA02000001">
    <property type="protein sequence ID" value="TKT73840.1"/>
    <property type="molecule type" value="Genomic_DNA"/>
</dbReference>
<dbReference type="Proteomes" id="UP000034832">
    <property type="component" value="Unassembled WGS sequence"/>
</dbReference>
<dbReference type="STRING" id="211460.YH63_16515"/>
<dbReference type="SUPFAM" id="SSF54001">
    <property type="entry name" value="Cysteine proteinases"/>
    <property type="match status" value="1"/>
</dbReference>
<sequence>MRIRVGYEMIYDFPQATPMIMVLGTHFTRASDVITPDYLTTTPSVPIFPYRDMFGNWCSRMVAPPGRMRLYADGMVRDSGLPDVIVTSAVQHAVEDLPPDTLVYLLGSRYCETDRLSDIAWKLFEKTPPGWARVQAICDVVHNHIKFGYEHARATMTAYEVYHEGKGVCRDYAHLAVTFCRCMNIPARYCTGYLSDIGTPKPWVGDFAGWFEAYIGGRWQMFDPRNNVPRIGRVLIAQGRDASDVPITQTFGPNTLVSFKVWTDEVD</sequence>
<dbReference type="Gene3D" id="2.60.40.2250">
    <property type="match status" value="1"/>
</dbReference>
<dbReference type="Pfam" id="PF01841">
    <property type="entry name" value="Transglut_core"/>
    <property type="match status" value="1"/>
</dbReference>
<reference evidence="2" key="1">
    <citation type="submission" date="2019-04" db="EMBL/GenBank/DDBJ databases">
        <title>Whole genome sequencing of cave bacteria.</title>
        <authorList>
            <person name="Gan H.M."/>
            <person name="Barton H."/>
            <person name="Savka M.A."/>
        </authorList>
    </citation>
    <scope>NUCLEOTIDE SEQUENCE [LARGE SCALE GENOMIC DNA]</scope>
    <source>
        <strain evidence="2">LC387</strain>
    </source>
</reference>
<name>A0A4U6BT46_9BRAD</name>
<evidence type="ECO:0000313" key="2">
    <source>
        <dbReference type="EMBL" id="TKT73840.1"/>
    </source>
</evidence>
<dbReference type="InterPro" id="IPR002931">
    <property type="entry name" value="Transglutaminase-like"/>
</dbReference>
<evidence type="ECO:0000259" key="1">
    <source>
        <dbReference type="SMART" id="SM00460"/>
    </source>
</evidence>
<dbReference type="PANTHER" id="PTHR33490">
    <property type="entry name" value="BLR5614 PROTEIN-RELATED"/>
    <property type="match status" value="1"/>
</dbReference>
<dbReference type="RefSeq" id="WP_137325278.1">
    <property type="nucleotide sequence ID" value="NZ_LBIA02000001.1"/>
</dbReference>
<accession>A0A4U6BT46</accession>
<dbReference type="AlphaFoldDB" id="A0A4U6BT46"/>
<dbReference type="PANTHER" id="PTHR33490:SF12">
    <property type="entry name" value="BLL5557 PROTEIN"/>
    <property type="match status" value="1"/>
</dbReference>
<dbReference type="SMART" id="SM00460">
    <property type="entry name" value="TGc"/>
    <property type="match status" value="1"/>
</dbReference>
<gene>
    <name evidence="2" type="ORF">YH63_002370</name>
</gene>
<organism evidence="2 3">
    <name type="scientific">Afipia massiliensis</name>
    <dbReference type="NCBI Taxonomy" id="211460"/>
    <lineage>
        <taxon>Bacteria</taxon>
        <taxon>Pseudomonadati</taxon>
        <taxon>Pseudomonadota</taxon>
        <taxon>Alphaproteobacteria</taxon>
        <taxon>Hyphomicrobiales</taxon>
        <taxon>Nitrobacteraceae</taxon>
        <taxon>Afipia</taxon>
    </lineage>
</organism>
<evidence type="ECO:0000313" key="3">
    <source>
        <dbReference type="Proteomes" id="UP000034832"/>
    </source>
</evidence>
<feature type="domain" description="Transglutaminase-like" evidence="1">
    <location>
        <begin position="161"/>
        <end position="226"/>
    </location>
</feature>
<protein>
    <submittedName>
        <fullName evidence="2">Transglutaminase family protein</fullName>
    </submittedName>
</protein>